<dbReference type="Pfam" id="PF13563">
    <property type="entry name" value="2_5_RNA_ligase2"/>
    <property type="match status" value="1"/>
</dbReference>
<dbReference type="SUPFAM" id="SSF55144">
    <property type="entry name" value="LigT-like"/>
    <property type="match status" value="1"/>
</dbReference>
<evidence type="ECO:0000313" key="1">
    <source>
        <dbReference type="EMBL" id="KKP65380.1"/>
    </source>
</evidence>
<name>A0A0G0DQR9_9BACT</name>
<dbReference type="Gene3D" id="3.90.1140.10">
    <property type="entry name" value="Cyclic phosphodiesterase"/>
    <property type="match status" value="1"/>
</dbReference>
<comment type="caution">
    <text evidence="1">The sequence shown here is derived from an EMBL/GenBank/DDBJ whole genome shotgun (WGS) entry which is preliminary data.</text>
</comment>
<dbReference type="InterPro" id="IPR009097">
    <property type="entry name" value="Cyclic_Pdiesterase"/>
</dbReference>
<dbReference type="Proteomes" id="UP000033866">
    <property type="component" value="Unassembled WGS sequence"/>
</dbReference>
<evidence type="ECO:0008006" key="3">
    <source>
        <dbReference type="Google" id="ProtNLM"/>
    </source>
</evidence>
<dbReference type="AlphaFoldDB" id="A0A0G0DQR9"/>
<organism evidence="1 2">
    <name type="scientific">candidate division WS6 bacterium GW2011_GWE1_34_7</name>
    <dbReference type="NCBI Taxonomy" id="1619093"/>
    <lineage>
        <taxon>Bacteria</taxon>
        <taxon>Candidatus Dojkabacteria</taxon>
    </lineage>
</organism>
<evidence type="ECO:0000313" key="2">
    <source>
        <dbReference type="Proteomes" id="UP000033866"/>
    </source>
</evidence>
<gene>
    <name evidence="1" type="ORF">UR61_C0025G0006</name>
</gene>
<reference evidence="1 2" key="1">
    <citation type="journal article" date="2015" name="Nature">
        <title>rRNA introns, odd ribosomes, and small enigmatic genomes across a large radiation of phyla.</title>
        <authorList>
            <person name="Brown C.T."/>
            <person name="Hug L.A."/>
            <person name="Thomas B.C."/>
            <person name="Sharon I."/>
            <person name="Castelle C.J."/>
            <person name="Singh A."/>
            <person name="Wilkins M.J."/>
            <person name="Williams K.H."/>
            <person name="Banfield J.F."/>
        </authorList>
    </citation>
    <scope>NUCLEOTIDE SEQUENCE [LARGE SCALE GENOMIC DNA]</scope>
</reference>
<protein>
    <recommendedName>
        <fullName evidence="3">RNA 2',3'-cyclic phosphodiesterase</fullName>
    </recommendedName>
</protein>
<dbReference type="EMBL" id="LBPV01000025">
    <property type="protein sequence ID" value="KKP65380.1"/>
    <property type="molecule type" value="Genomic_DNA"/>
</dbReference>
<sequence length="186" mass="21746">MSYFLGFLPNKESRYEISKVVGEIGMVFDDFGIPVRWVKPKTFHLSLYYLGENLSFVSKLLLKRKMSKLQFKKINISFSTVKVGISRNYKELVYLDLREGGEELRELILQLRKILRGKDISMFVPHLTIGRISKDLSPEEYRNVAKDVLRVSKKLKLNDIQFTVTTIYLIESKEGNYSFKMKFEAV</sequence>
<proteinExistence type="predicted"/>
<accession>A0A0G0DQR9</accession>